<evidence type="ECO:0000313" key="1">
    <source>
        <dbReference type="EMBL" id="WOC14304.1"/>
    </source>
</evidence>
<name>A0AA97D063_9ACTN</name>
<organism evidence="1">
    <name type="scientific">Gordonia sp. MP11Mi</name>
    <dbReference type="NCBI Taxonomy" id="3022769"/>
    <lineage>
        <taxon>Bacteria</taxon>
        <taxon>Bacillati</taxon>
        <taxon>Actinomycetota</taxon>
        <taxon>Actinomycetes</taxon>
        <taxon>Mycobacteriales</taxon>
        <taxon>Gordoniaceae</taxon>
        <taxon>Gordonia</taxon>
    </lineage>
</organism>
<gene>
    <name evidence="1" type="ORF">MP11Mi_34190</name>
</gene>
<accession>A0AA97D063</accession>
<dbReference type="AlphaFoldDB" id="A0AA97D063"/>
<reference evidence="1" key="1">
    <citation type="submission" date="2023-06" db="EMBL/GenBank/DDBJ databases">
        <title>Gordonia sp. nov. and Pseudochrobactrum sp. nov., two species isolated from the burying beetle Nicrophorus vespilloides.</title>
        <authorList>
            <person name="Poehlein A."/>
            <person name="Guzman J."/>
            <person name="Daniel R."/>
            <person name="Vilcinskas A."/>
        </authorList>
    </citation>
    <scope>NUCLEOTIDE SEQUENCE</scope>
    <source>
        <strain evidence="1">MP11Mi</strain>
    </source>
</reference>
<sequence length="32" mass="3413">MREGAEWETKDKGSTARLVMIGSLLFAATTAA</sequence>
<proteinExistence type="predicted"/>
<protein>
    <submittedName>
        <fullName evidence="1">Uncharacterized protein</fullName>
    </submittedName>
</protein>
<dbReference type="EMBL" id="CP128986">
    <property type="protein sequence ID" value="WOC14304.1"/>
    <property type="molecule type" value="Genomic_DNA"/>
</dbReference>